<keyword evidence="4" id="KW-0132">Cell division</keyword>
<evidence type="ECO:0000256" key="1">
    <source>
        <dbReference type="ARBA" id="ARBA00004496"/>
    </source>
</evidence>
<comment type="caution">
    <text evidence="9">The sequence shown here is derived from an EMBL/GenBank/DDBJ whole genome shotgun (WGS) entry which is preliminary data.</text>
</comment>
<accession>A0A0V8IWA1</accession>
<dbReference type="RefSeq" id="WP_058266635.1">
    <property type="nucleotide sequence ID" value="NZ_FMAZ01000001.1"/>
</dbReference>
<dbReference type="EMBL" id="LNQM01000001">
    <property type="protein sequence ID" value="KSU79030.1"/>
    <property type="molecule type" value="Genomic_DNA"/>
</dbReference>
<evidence type="ECO:0000313" key="9">
    <source>
        <dbReference type="EMBL" id="KSU79030.1"/>
    </source>
</evidence>
<evidence type="ECO:0000256" key="4">
    <source>
        <dbReference type="ARBA" id="ARBA00022618"/>
    </source>
</evidence>
<evidence type="ECO:0000313" key="10">
    <source>
        <dbReference type="Proteomes" id="UP000053199"/>
    </source>
</evidence>
<organism evidence="9 10">
    <name type="scientific">Pseudarthrobacter enclensis</name>
    <dbReference type="NCBI Taxonomy" id="993070"/>
    <lineage>
        <taxon>Bacteria</taxon>
        <taxon>Bacillati</taxon>
        <taxon>Actinomycetota</taxon>
        <taxon>Actinomycetes</taxon>
        <taxon>Micrococcales</taxon>
        <taxon>Micrococcaceae</taxon>
        <taxon>Pseudarthrobacter</taxon>
    </lineage>
</organism>
<dbReference type="AlphaFoldDB" id="A0A0V8IWA1"/>
<comment type="subcellular location">
    <subcellularLocation>
        <location evidence="1">Cytoplasm</location>
    </subcellularLocation>
</comment>
<feature type="region of interest" description="Disordered" evidence="8">
    <location>
        <begin position="105"/>
        <end position="133"/>
    </location>
</feature>
<sequence>MSFFLVFLAIVLVGAVLWASLGLRPRRNGRQPLPAVLDGGFEQPPANLPPVLLPAAATPGDVDKVRFSLGLRGYRMDQVDQVLDDLRDQLAAARAEADRLRARIRDLEKGAGSGAGEPELPDGGTPPSGPDGQ</sequence>
<keyword evidence="10" id="KW-1185">Reference proteome</keyword>
<keyword evidence="3" id="KW-0963">Cytoplasm</keyword>
<reference evidence="9 10" key="1">
    <citation type="journal article" date="2014" name="Arch. Microbiol.">
        <title>Arthrobacter enclensis sp. nov., isolated from sediment sample.</title>
        <authorList>
            <person name="Dastager S.G."/>
            <person name="Liu Q."/>
            <person name="Tang S.K."/>
            <person name="Krishnamurthi S."/>
            <person name="Lee J.C."/>
            <person name="Li W.J."/>
        </authorList>
    </citation>
    <scope>NUCLEOTIDE SEQUENCE [LARGE SCALE GENOMIC DNA]</scope>
    <source>
        <strain evidence="9 10">NIO-1008</strain>
    </source>
</reference>
<dbReference type="Proteomes" id="UP000053199">
    <property type="component" value="Unassembled WGS sequence"/>
</dbReference>
<evidence type="ECO:0000256" key="6">
    <source>
        <dbReference type="ARBA" id="ARBA00023306"/>
    </source>
</evidence>
<name>A0A0V8IWA1_9MICC</name>
<dbReference type="InterPro" id="IPR007793">
    <property type="entry name" value="DivIVA_fam"/>
</dbReference>
<dbReference type="OrthoDB" id="3404379at2"/>
<evidence type="ECO:0000256" key="2">
    <source>
        <dbReference type="ARBA" id="ARBA00018787"/>
    </source>
</evidence>
<dbReference type="GO" id="GO:0051301">
    <property type="term" value="P:cell division"/>
    <property type="evidence" value="ECO:0007669"/>
    <property type="project" value="UniProtKB-KW"/>
</dbReference>
<dbReference type="InterPro" id="IPR019933">
    <property type="entry name" value="DivIVA_domain"/>
</dbReference>
<dbReference type="STRING" id="993070.AS031_03075"/>
<evidence type="ECO:0000256" key="5">
    <source>
        <dbReference type="ARBA" id="ARBA00023054"/>
    </source>
</evidence>
<dbReference type="NCBIfam" id="TIGR03544">
    <property type="entry name" value="DivI1A_domain"/>
    <property type="match status" value="1"/>
</dbReference>
<dbReference type="Pfam" id="PF05103">
    <property type="entry name" value="DivIVA"/>
    <property type="match status" value="1"/>
</dbReference>
<proteinExistence type="predicted"/>
<protein>
    <recommendedName>
        <fullName evidence="2">Cell wall synthesis protein Wag31</fullName>
    </recommendedName>
    <alternativeName>
        <fullName evidence="7">Antigen 84</fullName>
    </alternativeName>
</protein>
<dbReference type="GO" id="GO:0005737">
    <property type="term" value="C:cytoplasm"/>
    <property type="evidence" value="ECO:0007669"/>
    <property type="project" value="UniProtKB-SubCell"/>
</dbReference>
<evidence type="ECO:0000256" key="3">
    <source>
        <dbReference type="ARBA" id="ARBA00022490"/>
    </source>
</evidence>
<keyword evidence="6" id="KW-0131">Cell cycle</keyword>
<gene>
    <name evidence="9" type="ORF">AS031_03075</name>
</gene>
<keyword evidence="5" id="KW-0175">Coiled coil</keyword>
<dbReference type="Gene3D" id="6.10.250.660">
    <property type="match status" value="1"/>
</dbReference>
<evidence type="ECO:0000256" key="7">
    <source>
        <dbReference type="ARBA" id="ARBA00031737"/>
    </source>
</evidence>
<evidence type="ECO:0000256" key="8">
    <source>
        <dbReference type="SAM" id="MobiDB-lite"/>
    </source>
</evidence>